<name>A0ABS1VBL8_9PROT</name>
<dbReference type="RefSeq" id="WP_202828802.1">
    <property type="nucleotide sequence ID" value="NZ_JAEUXJ010000025.1"/>
</dbReference>
<dbReference type="EMBL" id="JAEUXJ010000025">
    <property type="protein sequence ID" value="MBL6459071.1"/>
    <property type="molecule type" value="Genomic_DNA"/>
</dbReference>
<keyword evidence="1" id="KW-0472">Membrane</keyword>
<feature type="transmembrane region" description="Helical" evidence="1">
    <location>
        <begin position="53"/>
        <end position="77"/>
    </location>
</feature>
<comment type="caution">
    <text evidence="2">The sequence shown here is derived from an EMBL/GenBank/DDBJ whole genome shotgun (WGS) entry which is preliminary data.</text>
</comment>
<feature type="transmembrane region" description="Helical" evidence="1">
    <location>
        <begin position="89"/>
        <end position="108"/>
    </location>
</feature>
<keyword evidence="1" id="KW-0812">Transmembrane</keyword>
<evidence type="ECO:0000313" key="3">
    <source>
        <dbReference type="Proteomes" id="UP000606490"/>
    </source>
</evidence>
<proteinExistence type="predicted"/>
<protein>
    <submittedName>
        <fullName evidence="2">Uncharacterized protein</fullName>
    </submittedName>
</protein>
<keyword evidence="1" id="KW-1133">Transmembrane helix</keyword>
<sequence>MEAFDVIPLTNTLVMYTTILSASLDTSVTRFLAMDLNRSDGAAANRTFNAAIILSLVSSAALLLLCLAIAGLLPALFNLPAGLETGTRYVFGGVATTMLTGILGCSFVPSALSCTGSNCATWSARSRRSAG</sequence>
<accession>A0ABS1VBL8</accession>
<dbReference type="Proteomes" id="UP000606490">
    <property type="component" value="Unassembled WGS sequence"/>
</dbReference>
<reference evidence="2 3" key="1">
    <citation type="submission" date="2021-01" db="EMBL/GenBank/DDBJ databases">
        <title>Belnapia mucosa sp. nov. and Belnapia arida sp. nov., isolated from the Tabernas Desert (Almeria, Spain).</title>
        <authorList>
            <person name="Molina-Menor E."/>
            <person name="Vidal-Verdu A."/>
            <person name="Calonge A."/>
            <person name="Satari L."/>
            <person name="Pereto Magraner J."/>
            <person name="Porcar Miralles M."/>
        </authorList>
    </citation>
    <scope>NUCLEOTIDE SEQUENCE [LARGE SCALE GENOMIC DNA]</scope>
    <source>
        <strain evidence="2 3">T6</strain>
    </source>
</reference>
<keyword evidence="3" id="KW-1185">Reference proteome</keyword>
<evidence type="ECO:0000256" key="1">
    <source>
        <dbReference type="SAM" id="Phobius"/>
    </source>
</evidence>
<evidence type="ECO:0000313" key="2">
    <source>
        <dbReference type="EMBL" id="MBL6459071.1"/>
    </source>
</evidence>
<feature type="transmembrane region" description="Helical" evidence="1">
    <location>
        <begin position="13"/>
        <end position="33"/>
    </location>
</feature>
<organism evidence="2 3">
    <name type="scientific">Belnapia mucosa</name>
    <dbReference type="NCBI Taxonomy" id="2804532"/>
    <lineage>
        <taxon>Bacteria</taxon>
        <taxon>Pseudomonadati</taxon>
        <taxon>Pseudomonadota</taxon>
        <taxon>Alphaproteobacteria</taxon>
        <taxon>Acetobacterales</taxon>
        <taxon>Roseomonadaceae</taxon>
        <taxon>Belnapia</taxon>
    </lineage>
</organism>
<gene>
    <name evidence="2" type="ORF">JMJ55_27465</name>
</gene>